<dbReference type="Proteomes" id="UP000659654">
    <property type="component" value="Unassembled WGS sequence"/>
</dbReference>
<keyword evidence="1" id="KW-0732">Signal</keyword>
<proteinExistence type="predicted"/>
<comment type="caution">
    <text evidence="2">The sequence shown here is derived from an EMBL/GenBank/DDBJ whole genome shotgun (WGS) entry which is preliminary data.</text>
</comment>
<reference evidence="2" key="1">
    <citation type="submission" date="2020-09" db="EMBL/GenBank/DDBJ databases">
        <authorList>
            <person name="Kikuchi T."/>
        </authorList>
    </citation>
    <scope>NUCLEOTIDE SEQUENCE</scope>
    <source>
        <strain evidence="2">Ka4C1</strain>
    </source>
</reference>
<feature type="chain" id="PRO_5036204510" evidence="1">
    <location>
        <begin position="19"/>
        <end position="374"/>
    </location>
</feature>
<dbReference type="Proteomes" id="UP000582659">
    <property type="component" value="Unassembled WGS sequence"/>
</dbReference>
<evidence type="ECO:0000313" key="2">
    <source>
        <dbReference type="EMBL" id="CAD5209075.1"/>
    </source>
</evidence>
<name>A0A7I8XB85_BURXY</name>
<sequence length="374" mass="40759">MCACLIYLLTVTVLAVLAQERCPPIFGETECPLKYKCELSTCKDEKGVPPPPDCSKVSFEGLRESVRAEIVEEMKQEVAQQSVESHQPFNHTFQITCGPDARCFEGRCWPVEGLPCGRNVLVAENTARSIISSCGRRGVCLNGRCTIDKCAEVLCNDGELCRDGKCVKIMGSFCLSVFDCGPDLGMECTRNQCVRSDAMVGAEGLSKIDCDPDESFSGHECVKKRGCEEIVCESGFSCSNGACVPMLGADCSQNKCPQGLVCKKNICVEDQCKDKCPHEHACVNGECRHLQGVLCRETCPQPFLCINGQCAKNECARKVCQLGERCENGLCIRIEGNLCSNPMRDCGESFDCFKSACRDKIHPIAGSTMPDTVA</sequence>
<keyword evidence="3" id="KW-1185">Reference proteome</keyword>
<gene>
    <name evidence="2" type="ORF">BXYJ_LOCUS1261</name>
</gene>
<evidence type="ECO:0000313" key="3">
    <source>
        <dbReference type="Proteomes" id="UP000659654"/>
    </source>
</evidence>
<evidence type="ECO:0000256" key="1">
    <source>
        <dbReference type="SAM" id="SignalP"/>
    </source>
</evidence>
<dbReference type="AlphaFoldDB" id="A0A7I8XB85"/>
<organism evidence="2 3">
    <name type="scientific">Bursaphelenchus xylophilus</name>
    <name type="common">Pinewood nematode worm</name>
    <name type="synonym">Aphelenchoides xylophilus</name>
    <dbReference type="NCBI Taxonomy" id="6326"/>
    <lineage>
        <taxon>Eukaryota</taxon>
        <taxon>Metazoa</taxon>
        <taxon>Ecdysozoa</taxon>
        <taxon>Nematoda</taxon>
        <taxon>Chromadorea</taxon>
        <taxon>Rhabditida</taxon>
        <taxon>Tylenchina</taxon>
        <taxon>Tylenchomorpha</taxon>
        <taxon>Aphelenchoidea</taxon>
        <taxon>Aphelenchoididae</taxon>
        <taxon>Bursaphelenchus</taxon>
    </lineage>
</organism>
<dbReference type="EMBL" id="CAJFCV020000001">
    <property type="protein sequence ID" value="CAG9083807.1"/>
    <property type="molecule type" value="Genomic_DNA"/>
</dbReference>
<accession>A0A7I8XB85</accession>
<dbReference type="EMBL" id="CAJFDI010000001">
    <property type="protein sequence ID" value="CAD5209075.1"/>
    <property type="molecule type" value="Genomic_DNA"/>
</dbReference>
<dbReference type="OrthoDB" id="4405280at2759"/>
<feature type="signal peptide" evidence="1">
    <location>
        <begin position="1"/>
        <end position="18"/>
    </location>
</feature>
<protein>
    <submittedName>
        <fullName evidence="2">(pine wood nematode) hypothetical protein</fullName>
    </submittedName>
</protein>